<reference evidence="5 6" key="1">
    <citation type="submission" date="2017-01" db="EMBL/GenBank/DDBJ databases">
        <title>A new Hymenobacter.</title>
        <authorList>
            <person name="Liang Y."/>
            <person name="Feng F."/>
        </authorList>
    </citation>
    <scope>NUCLEOTIDE SEQUENCE [LARGE SCALE GENOMIC DNA]</scope>
    <source>
        <strain evidence="5">MIMBbqt21</strain>
    </source>
</reference>
<keyword evidence="6" id="KW-1185">Reference proteome</keyword>
<feature type="region of interest" description="Disordered" evidence="3">
    <location>
        <begin position="71"/>
        <end position="92"/>
    </location>
</feature>
<evidence type="ECO:0000256" key="3">
    <source>
        <dbReference type="SAM" id="MobiDB-lite"/>
    </source>
</evidence>
<keyword evidence="2" id="KW-0560">Oxidoreductase</keyword>
<dbReference type="InterPro" id="IPR036856">
    <property type="entry name" value="Ald_Oxase/Xan_DH_a/b_sf"/>
</dbReference>
<dbReference type="SUPFAM" id="SSF54665">
    <property type="entry name" value="CO dehydrogenase molybdoprotein N-domain-like"/>
    <property type="match status" value="1"/>
</dbReference>
<dbReference type="Gene3D" id="3.30.365.10">
    <property type="entry name" value="Aldehyde oxidase/xanthine dehydrogenase, molybdopterin binding domain"/>
    <property type="match status" value="4"/>
</dbReference>
<dbReference type="GO" id="GO:0016491">
    <property type="term" value="F:oxidoreductase activity"/>
    <property type="evidence" value="ECO:0007669"/>
    <property type="project" value="UniProtKB-KW"/>
</dbReference>
<proteinExistence type="predicted"/>
<evidence type="ECO:0000256" key="2">
    <source>
        <dbReference type="ARBA" id="ARBA00023002"/>
    </source>
</evidence>
<dbReference type="OrthoDB" id="9759099at2"/>
<dbReference type="GO" id="GO:0005506">
    <property type="term" value="F:iron ion binding"/>
    <property type="evidence" value="ECO:0007669"/>
    <property type="project" value="InterPro"/>
</dbReference>
<protein>
    <recommendedName>
        <fullName evidence="4">Aldehyde oxidase/xanthine dehydrogenase a/b hammerhead domain-containing protein</fullName>
    </recommendedName>
</protein>
<organism evidence="5 6">
    <name type="scientific">Hymenobacter crusticola</name>
    <dbReference type="NCBI Taxonomy" id="1770526"/>
    <lineage>
        <taxon>Bacteria</taxon>
        <taxon>Pseudomonadati</taxon>
        <taxon>Bacteroidota</taxon>
        <taxon>Cytophagia</taxon>
        <taxon>Cytophagales</taxon>
        <taxon>Hymenobacteraceae</taxon>
        <taxon>Hymenobacter</taxon>
    </lineage>
</organism>
<evidence type="ECO:0000313" key="5">
    <source>
        <dbReference type="EMBL" id="OUJ76166.1"/>
    </source>
</evidence>
<dbReference type="Pfam" id="PF02738">
    <property type="entry name" value="MoCoBD_1"/>
    <property type="match status" value="1"/>
</dbReference>
<dbReference type="InterPro" id="IPR000674">
    <property type="entry name" value="Ald_Oxase/Xan_DH_a/b"/>
</dbReference>
<sequence>MRTKEVGRPLDRVDGRLKVTGQARYTAEFPVEQVAYGVLVRSTIARGRILAYGTKAAEQTPGVLAVLTHENAPKRHPTKEFDPSDKEPSASPTTILVLNTDEVSWHGQPLVVVIAETLDQAEEAASLVRITYAPAEELAKLSMLDQKTEAFVPKKVLNEKPEVTQGNAEEALAAAPVKIDHTYTTPPYNHNPIEAHNTLAYWEGDDQLTVYDSTQYIFGVRKMLSEMFALKEENVRVVSAFVGGAFGSKGRAWPHVGLTAMAAKVVGRPVKIDLPRKDMFYMVGGRTPSEQRVALGADAEGKLQAVVHTGLTASSTSNTFAEHFSFVTRHLYASPNFLIQQKLVRLDMVPNTFMRAPGEGIGTFALESAMDELAYALNMDPIELRLRNEPEKDPTMHVPFSSRHLKECFALGAEKFGWHQRNPQPRGRREGPWLIGQGTASAFYPANKRSAEVKVKLSIDGTALLQSATHEMGTGTATVQAQNAADQLGLSVEKVRFEYGDSLLPKANGSYGSTTTITVGGAVELACEDLKRQLLRLAVKHPSSVLHEANYDDLEARDNGLFYKDNPTRGETYAVILAREGKENLEAQASFPPFLKEKLEEMAYSFQSFGAQFCEVRVHEETGEVLVSRWVGVYDCGTILNDKTARSQFLGSVTMGIGMALWEETHWDLRDGRIPNASLSEYHVPVAAGLPRIEVYSLGIPDPHTPLGAHGAGEIAVTGAAAAIANAVYHATGKRIRDLPITPDKLL</sequence>
<dbReference type="InterPro" id="IPR008274">
    <property type="entry name" value="AldOxase/xan_DH_MoCoBD1"/>
</dbReference>
<dbReference type="PANTHER" id="PTHR11908:SF132">
    <property type="entry name" value="ALDEHYDE OXIDASE 1-RELATED"/>
    <property type="match status" value="1"/>
</dbReference>
<name>A0A243WJX4_9BACT</name>
<dbReference type="Pfam" id="PF01315">
    <property type="entry name" value="Ald_Xan_dh_C"/>
    <property type="match status" value="1"/>
</dbReference>
<dbReference type="EMBL" id="MTSE01000001">
    <property type="protein sequence ID" value="OUJ76166.1"/>
    <property type="molecule type" value="Genomic_DNA"/>
</dbReference>
<dbReference type="SMART" id="SM01008">
    <property type="entry name" value="Ald_Xan_dh_C"/>
    <property type="match status" value="1"/>
</dbReference>
<dbReference type="InterPro" id="IPR037165">
    <property type="entry name" value="AldOxase/xan_DH_Mopterin-bd_sf"/>
</dbReference>
<dbReference type="Pfam" id="PF20256">
    <property type="entry name" value="MoCoBD_2"/>
    <property type="match status" value="1"/>
</dbReference>
<dbReference type="AlphaFoldDB" id="A0A243WJX4"/>
<dbReference type="InterPro" id="IPR016208">
    <property type="entry name" value="Ald_Oxase/xanthine_DH-like"/>
</dbReference>
<dbReference type="RefSeq" id="WP_086592417.1">
    <property type="nucleotide sequence ID" value="NZ_MTSE01000001.1"/>
</dbReference>
<evidence type="ECO:0000256" key="1">
    <source>
        <dbReference type="ARBA" id="ARBA00022505"/>
    </source>
</evidence>
<feature type="domain" description="Aldehyde oxidase/xanthine dehydrogenase a/b hammerhead" evidence="4">
    <location>
        <begin position="20"/>
        <end position="136"/>
    </location>
</feature>
<dbReference type="InterPro" id="IPR046867">
    <property type="entry name" value="AldOxase/xan_DH_MoCoBD2"/>
</dbReference>
<accession>A0A243WJX4</accession>
<gene>
    <name evidence="5" type="ORF">BXP70_02535</name>
</gene>
<dbReference type="SUPFAM" id="SSF56003">
    <property type="entry name" value="Molybdenum cofactor-binding domain"/>
    <property type="match status" value="1"/>
</dbReference>
<dbReference type="Gene3D" id="3.90.1170.50">
    <property type="entry name" value="Aldehyde oxidase/xanthine dehydrogenase, a/b hammerhead"/>
    <property type="match status" value="1"/>
</dbReference>
<keyword evidence="1" id="KW-0500">Molybdenum</keyword>
<evidence type="ECO:0000259" key="4">
    <source>
        <dbReference type="SMART" id="SM01008"/>
    </source>
</evidence>
<evidence type="ECO:0000313" key="6">
    <source>
        <dbReference type="Proteomes" id="UP000194873"/>
    </source>
</evidence>
<dbReference type="Proteomes" id="UP000194873">
    <property type="component" value="Unassembled WGS sequence"/>
</dbReference>
<feature type="compositionally biased region" description="Basic and acidic residues" evidence="3">
    <location>
        <begin position="78"/>
        <end position="88"/>
    </location>
</feature>
<comment type="caution">
    <text evidence="5">The sequence shown here is derived from an EMBL/GenBank/DDBJ whole genome shotgun (WGS) entry which is preliminary data.</text>
</comment>
<dbReference type="PANTHER" id="PTHR11908">
    <property type="entry name" value="XANTHINE DEHYDROGENASE"/>
    <property type="match status" value="1"/>
</dbReference>